<organism evidence="1 2">
    <name type="scientific">Boeremia exigua</name>
    <dbReference type="NCBI Taxonomy" id="749465"/>
    <lineage>
        <taxon>Eukaryota</taxon>
        <taxon>Fungi</taxon>
        <taxon>Dikarya</taxon>
        <taxon>Ascomycota</taxon>
        <taxon>Pezizomycotina</taxon>
        <taxon>Dothideomycetes</taxon>
        <taxon>Pleosporomycetidae</taxon>
        <taxon>Pleosporales</taxon>
        <taxon>Pleosporineae</taxon>
        <taxon>Didymellaceae</taxon>
        <taxon>Boeremia</taxon>
    </lineage>
</organism>
<evidence type="ECO:0000313" key="1">
    <source>
        <dbReference type="EMBL" id="KAJ8108125.1"/>
    </source>
</evidence>
<dbReference type="Proteomes" id="UP001153331">
    <property type="component" value="Unassembled WGS sequence"/>
</dbReference>
<proteinExistence type="predicted"/>
<reference evidence="1" key="1">
    <citation type="submission" date="2022-11" db="EMBL/GenBank/DDBJ databases">
        <title>Genome Sequence of Boeremia exigua.</title>
        <authorList>
            <person name="Buettner E."/>
        </authorList>
    </citation>
    <scope>NUCLEOTIDE SEQUENCE</scope>
    <source>
        <strain evidence="1">CU02</strain>
    </source>
</reference>
<gene>
    <name evidence="1" type="ORF">OPT61_g8387</name>
</gene>
<sequence length="415" mass="47500">MHQVKRRRFTERFAAWHPRNIGEKFTISFNQDVTTPERIIEAFNYRTDPTPRVQDPPVAPTAQETTLTEQDLSHVFRLRLLDSRHVISYIINEIQISALPATNFIAEHIMLRLLESAGLPYELLSTIPENHKLRFDNETTIIFKESVRSVVDGTILEEPMRHFFGYCSQDHTDFASTIACQHGDILKDVAVANRLPGIYEHLDSHATLLESLHLCDRHGLLLDAHLLQHLPCISSLHYKSNVGYRDIIAMFAIIDSPNQGKEPPHHKMKAEWERIGTGVAFSMIFATRSNGRRLRVRIRGNSLIDVTDIFCFWYKLDEAMSDDLTDQWISVDDCRIICTLMGAEEALIGLWEIFESVRQGNVSCLFNCAQCARAIGRHEAAFRQHSKDRCIKTKTGLDDTYGCEDCLLIFFNRGA</sequence>
<dbReference type="EMBL" id="JAPHNI010000800">
    <property type="protein sequence ID" value="KAJ8108125.1"/>
    <property type="molecule type" value="Genomic_DNA"/>
</dbReference>
<keyword evidence="2" id="KW-1185">Reference proteome</keyword>
<accession>A0ACC2HZ32</accession>
<comment type="caution">
    <text evidence="1">The sequence shown here is derived from an EMBL/GenBank/DDBJ whole genome shotgun (WGS) entry which is preliminary data.</text>
</comment>
<protein>
    <submittedName>
        <fullName evidence="1">Uncharacterized protein</fullName>
    </submittedName>
</protein>
<evidence type="ECO:0000313" key="2">
    <source>
        <dbReference type="Proteomes" id="UP001153331"/>
    </source>
</evidence>
<name>A0ACC2HZ32_9PLEO</name>